<dbReference type="RefSeq" id="WP_233917419.1">
    <property type="nucleotide sequence ID" value="NZ_CP136240.1"/>
</dbReference>
<feature type="transmembrane region" description="Helical" evidence="1">
    <location>
        <begin position="178"/>
        <end position="202"/>
    </location>
</feature>
<evidence type="ECO:0000313" key="3">
    <source>
        <dbReference type="Proteomes" id="UP001107961"/>
    </source>
</evidence>
<feature type="transmembrane region" description="Helical" evidence="1">
    <location>
        <begin position="86"/>
        <end position="107"/>
    </location>
</feature>
<protein>
    <submittedName>
        <fullName evidence="2">Uncharacterized protein</fullName>
    </submittedName>
</protein>
<feature type="transmembrane region" description="Helical" evidence="1">
    <location>
        <begin position="406"/>
        <end position="430"/>
    </location>
</feature>
<proteinExistence type="predicted"/>
<reference evidence="2" key="1">
    <citation type="submission" date="2022-01" db="EMBL/GenBank/DDBJ databases">
        <authorList>
            <person name="Karlyshev A.V."/>
            <person name="Jaspars M."/>
        </authorList>
    </citation>
    <scope>NUCLEOTIDE SEQUENCE</scope>
    <source>
        <strain evidence="2">AGSA3-2</strain>
    </source>
</reference>
<feature type="transmembrane region" description="Helical" evidence="1">
    <location>
        <begin position="367"/>
        <end position="394"/>
    </location>
</feature>
<keyword evidence="3" id="KW-1185">Reference proteome</keyword>
<evidence type="ECO:0000313" key="2">
    <source>
        <dbReference type="EMBL" id="MCE7507638.1"/>
    </source>
</evidence>
<feature type="transmembrane region" description="Helical" evidence="1">
    <location>
        <begin position="450"/>
        <end position="470"/>
    </location>
</feature>
<organism evidence="2 3">
    <name type="scientific">Alloalcanivorax xenomutans</name>
    <dbReference type="NCBI Taxonomy" id="1094342"/>
    <lineage>
        <taxon>Bacteria</taxon>
        <taxon>Pseudomonadati</taxon>
        <taxon>Pseudomonadota</taxon>
        <taxon>Gammaproteobacteria</taxon>
        <taxon>Oceanospirillales</taxon>
        <taxon>Alcanivoracaceae</taxon>
        <taxon>Alloalcanivorax</taxon>
    </lineage>
</organism>
<name>A0A9Q3W3X9_9GAMM</name>
<dbReference type="Proteomes" id="UP001107961">
    <property type="component" value="Unassembled WGS sequence"/>
</dbReference>
<dbReference type="EMBL" id="JAJVKT010000003">
    <property type="protein sequence ID" value="MCE7507638.1"/>
    <property type="molecule type" value="Genomic_DNA"/>
</dbReference>
<comment type="caution">
    <text evidence="2">The sequence shown here is derived from an EMBL/GenBank/DDBJ whole genome shotgun (WGS) entry which is preliminary data.</text>
</comment>
<sequence length="471" mass="52214">MNREWPRRLRRLLDYALPLCMAATLVSLLFPNPLSPWIARPTLLIYLLVQWRRKSKLAKGLLLFIAVLSILISIQSDDPLPQFLAAWDRFCFFATFVSALGLLRVSAMRSRLVRHAGQVLIRQRPAWRYPTLSIGTAVFGMIINIGVIGLFGSMVQRSNSLSAAGGERRVQAVRERRMMLSILRGFALVPLLSPLGVTMAVMLSNMPSLRWHTIAPVALPTAVLMFAIGWLLDWVLRPRNLKVPPVDRRSSKPLWQFTALAAVITAAVFLCGWVLDVRLPVAVLIACPLSAFTWLSLQRRRLGGGTGARRAAMLLYRHSRLIFGANRNEVAILGGSAFLGALLVPAIDRDVLAEALLHTGLYGPWFAVAAMMAVILLSQIGLNPIVSVTLIAGLFADTHEIGLEPVVLAVALMSAWSLAMITSPFTAAMQVLEQLLQRSSYMIAWRWDGLFFWIIVPTLCVWVFVLHSLLG</sequence>
<dbReference type="AlphaFoldDB" id="A0A9Q3W3X9"/>
<accession>A0A9Q3W3X9</accession>
<gene>
    <name evidence="2" type="ORF">LZG35_03230</name>
</gene>
<keyword evidence="1" id="KW-1133">Transmembrane helix</keyword>
<feature type="transmembrane region" description="Helical" evidence="1">
    <location>
        <begin position="214"/>
        <end position="236"/>
    </location>
</feature>
<feature type="transmembrane region" description="Helical" evidence="1">
    <location>
        <begin position="57"/>
        <end position="74"/>
    </location>
</feature>
<feature type="transmembrane region" description="Helical" evidence="1">
    <location>
        <begin position="127"/>
        <end position="151"/>
    </location>
</feature>
<feature type="transmembrane region" description="Helical" evidence="1">
    <location>
        <begin position="12"/>
        <end position="30"/>
    </location>
</feature>
<evidence type="ECO:0000256" key="1">
    <source>
        <dbReference type="SAM" id="Phobius"/>
    </source>
</evidence>
<feature type="transmembrane region" description="Helical" evidence="1">
    <location>
        <begin position="257"/>
        <end position="275"/>
    </location>
</feature>
<keyword evidence="1" id="KW-0472">Membrane</keyword>
<keyword evidence="1" id="KW-0812">Transmembrane</keyword>